<accession>A0ABW5N1H0</accession>
<proteinExistence type="predicted"/>
<comment type="caution">
    <text evidence="2">The sequence shown here is derived from an EMBL/GenBank/DDBJ whole genome shotgun (WGS) entry which is preliminary data.</text>
</comment>
<evidence type="ECO:0000256" key="1">
    <source>
        <dbReference type="SAM" id="Phobius"/>
    </source>
</evidence>
<evidence type="ECO:0008006" key="4">
    <source>
        <dbReference type="Google" id="ProtNLM"/>
    </source>
</evidence>
<reference evidence="3" key="1">
    <citation type="journal article" date="2019" name="Int. J. Syst. Evol. Microbiol.">
        <title>The Global Catalogue of Microorganisms (GCM) 10K type strain sequencing project: providing services to taxonomists for standard genome sequencing and annotation.</title>
        <authorList>
            <consortium name="The Broad Institute Genomics Platform"/>
            <consortium name="The Broad Institute Genome Sequencing Center for Infectious Disease"/>
            <person name="Wu L."/>
            <person name="Ma J."/>
        </authorList>
    </citation>
    <scope>NUCLEOTIDE SEQUENCE [LARGE SCALE GENOMIC DNA]</scope>
    <source>
        <strain evidence="3">KCTC 52368</strain>
    </source>
</reference>
<keyword evidence="1" id="KW-0812">Transmembrane</keyword>
<dbReference type="Proteomes" id="UP001597526">
    <property type="component" value="Unassembled WGS sequence"/>
</dbReference>
<keyword evidence="3" id="KW-1185">Reference proteome</keyword>
<keyword evidence="1" id="KW-0472">Membrane</keyword>
<keyword evidence="1" id="KW-1133">Transmembrane helix</keyword>
<protein>
    <recommendedName>
        <fullName evidence="4">Bacterial Pleckstrin homology domain-containing protein</fullName>
    </recommendedName>
</protein>
<organism evidence="2 3">
    <name type="scientific">Croceitalea marina</name>
    <dbReference type="NCBI Taxonomy" id="1775166"/>
    <lineage>
        <taxon>Bacteria</taxon>
        <taxon>Pseudomonadati</taxon>
        <taxon>Bacteroidota</taxon>
        <taxon>Flavobacteriia</taxon>
        <taxon>Flavobacteriales</taxon>
        <taxon>Flavobacteriaceae</taxon>
        <taxon>Croceitalea</taxon>
    </lineage>
</organism>
<gene>
    <name evidence="2" type="ORF">ACFSQJ_18670</name>
</gene>
<dbReference type="EMBL" id="JBHULB010000082">
    <property type="protein sequence ID" value="MFD2588956.1"/>
    <property type="molecule type" value="Genomic_DNA"/>
</dbReference>
<dbReference type="RefSeq" id="WP_377768429.1">
    <property type="nucleotide sequence ID" value="NZ_JBHULB010000082.1"/>
</dbReference>
<evidence type="ECO:0000313" key="3">
    <source>
        <dbReference type="Proteomes" id="UP001597526"/>
    </source>
</evidence>
<evidence type="ECO:0000313" key="2">
    <source>
        <dbReference type="EMBL" id="MFD2588956.1"/>
    </source>
</evidence>
<sequence length="141" mass="16686">MKKKNKNWFWNIVIVLTLIVCVLAFVLHYKNWSKFEDGHFQVVSGIYKQRILLSDIDSIGFVEKLPEMERSNGFSWLAKEKGVFKDSLTESKVYVFVDDLRQQKIRIVHHDSLKLFLNFSDSLEIDQVYTRLKEVLKNSNE</sequence>
<name>A0ABW5N1H0_9FLAO</name>
<feature type="transmembrane region" description="Helical" evidence="1">
    <location>
        <begin position="7"/>
        <end position="29"/>
    </location>
</feature>